<gene>
    <name evidence="1" type="ORF">HMPREF9443_00456</name>
</gene>
<sequence>MFTPYFFAKFYSFSVYLLPTSVLKYKNGICRQKESGLKQLTADNYSTC</sequence>
<comment type="caution">
    <text evidence="1">The sequence shown here is derived from an EMBL/GenBank/DDBJ whole genome shotgun (WGS) entry which is preliminary data.</text>
</comment>
<evidence type="ECO:0000313" key="1">
    <source>
        <dbReference type="EMBL" id="EFY05593.1"/>
    </source>
</evidence>
<dbReference type="HOGENOM" id="CLU_3156073_0_0_9"/>
<dbReference type="EMBL" id="AEVN01000015">
    <property type="protein sequence ID" value="EFY05593.1"/>
    <property type="molecule type" value="Genomic_DNA"/>
</dbReference>
<dbReference type="AlphaFoldDB" id="E8LC89"/>
<reference evidence="1 2" key="1">
    <citation type="submission" date="2011-01" db="EMBL/GenBank/DDBJ databases">
        <authorList>
            <person name="Weinstock G."/>
            <person name="Sodergren E."/>
            <person name="Clifton S."/>
            <person name="Fulton L."/>
            <person name="Fulton B."/>
            <person name="Courtney L."/>
            <person name="Fronick C."/>
            <person name="Harrison M."/>
            <person name="Strong C."/>
            <person name="Farmer C."/>
            <person name="Delahaunty K."/>
            <person name="Markovic C."/>
            <person name="Hall O."/>
            <person name="Minx P."/>
            <person name="Tomlinson C."/>
            <person name="Mitreva M."/>
            <person name="Hou S."/>
            <person name="Chen J."/>
            <person name="Wollam A."/>
            <person name="Pepin K.H."/>
            <person name="Johnson M."/>
            <person name="Bhonagiri V."/>
            <person name="Zhang X."/>
            <person name="Suruliraj S."/>
            <person name="Warren W."/>
            <person name="Chinwalla A."/>
            <person name="Mardis E.R."/>
            <person name="Wilson R.K."/>
        </authorList>
    </citation>
    <scope>NUCLEOTIDE SEQUENCE [LARGE SCALE GENOMIC DNA]</scope>
    <source>
        <strain evidence="1 2">YIT 12067</strain>
    </source>
</reference>
<protein>
    <submittedName>
        <fullName evidence="1">Uncharacterized protein</fullName>
    </submittedName>
</protein>
<keyword evidence="2" id="KW-1185">Reference proteome</keyword>
<name>E8LC89_9FIRM</name>
<organism evidence="1 2">
    <name type="scientific">Phascolarctobacterium succinatutens YIT 12067</name>
    <dbReference type="NCBI Taxonomy" id="626939"/>
    <lineage>
        <taxon>Bacteria</taxon>
        <taxon>Bacillati</taxon>
        <taxon>Bacillota</taxon>
        <taxon>Negativicutes</taxon>
        <taxon>Acidaminococcales</taxon>
        <taxon>Acidaminococcaceae</taxon>
        <taxon>Phascolarctobacterium</taxon>
    </lineage>
</organism>
<dbReference type="Proteomes" id="UP000004923">
    <property type="component" value="Unassembled WGS sequence"/>
</dbReference>
<accession>E8LC89</accession>
<evidence type="ECO:0000313" key="2">
    <source>
        <dbReference type="Proteomes" id="UP000004923"/>
    </source>
</evidence>
<proteinExistence type="predicted"/>